<dbReference type="EMBL" id="CAMAPE010000045">
    <property type="protein sequence ID" value="CAH9103219.1"/>
    <property type="molecule type" value="Genomic_DNA"/>
</dbReference>
<dbReference type="Pfam" id="PF04525">
    <property type="entry name" value="LOR"/>
    <property type="match status" value="1"/>
</dbReference>
<dbReference type="Proteomes" id="UP001152484">
    <property type="component" value="Unassembled WGS sequence"/>
</dbReference>
<proteinExistence type="inferred from homology"/>
<organism evidence="2 3">
    <name type="scientific">Cuscuta europaea</name>
    <name type="common">European dodder</name>
    <dbReference type="NCBI Taxonomy" id="41803"/>
    <lineage>
        <taxon>Eukaryota</taxon>
        <taxon>Viridiplantae</taxon>
        <taxon>Streptophyta</taxon>
        <taxon>Embryophyta</taxon>
        <taxon>Tracheophyta</taxon>
        <taxon>Spermatophyta</taxon>
        <taxon>Magnoliopsida</taxon>
        <taxon>eudicotyledons</taxon>
        <taxon>Gunneridae</taxon>
        <taxon>Pentapetalae</taxon>
        <taxon>asterids</taxon>
        <taxon>lamiids</taxon>
        <taxon>Solanales</taxon>
        <taxon>Convolvulaceae</taxon>
        <taxon>Cuscuteae</taxon>
        <taxon>Cuscuta</taxon>
        <taxon>Cuscuta subgen. Cuscuta</taxon>
    </lineage>
</organism>
<reference evidence="2" key="1">
    <citation type="submission" date="2022-07" db="EMBL/GenBank/DDBJ databases">
        <authorList>
            <person name="Macas J."/>
            <person name="Novak P."/>
            <person name="Neumann P."/>
        </authorList>
    </citation>
    <scope>NUCLEOTIDE SEQUENCE</scope>
</reference>
<gene>
    <name evidence="2" type="ORF">CEURO_LOCUS16037</name>
</gene>
<dbReference type="AlphaFoldDB" id="A0A9P1EFP7"/>
<name>A0A9P1EFP7_CUSEU</name>
<evidence type="ECO:0000313" key="3">
    <source>
        <dbReference type="Proteomes" id="UP001152484"/>
    </source>
</evidence>
<comment type="caution">
    <text evidence="2">The sequence shown here is derived from an EMBL/GenBank/DDBJ whole genome shotgun (WGS) entry which is preliminary data.</text>
</comment>
<accession>A0A9P1EFP7</accession>
<sequence>MITALRHPPPTPPPEAVAEPVVVVSQNYLAPYVIDLNVTRKMMMLMEGSTISVNDIYGDQWFKVRGKMLSLRDRRVLFDIANNPLVTFQHKVEIRICFMHHCSRDFSKQKTWFVLHVPIFK</sequence>
<dbReference type="Gene3D" id="2.40.160.200">
    <property type="entry name" value="LURP1-related"/>
    <property type="match status" value="1"/>
</dbReference>
<protein>
    <submittedName>
        <fullName evidence="2">Uncharacterized protein</fullName>
    </submittedName>
</protein>
<evidence type="ECO:0000313" key="2">
    <source>
        <dbReference type="EMBL" id="CAH9103219.1"/>
    </source>
</evidence>
<comment type="similarity">
    <text evidence="1">Belongs to the LOR family.</text>
</comment>
<dbReference type="InterPro" id="IPR025659">
    <property type="entry name" value="Tubby-like_C"/>
</dbReference>
<dbReference type="InterPro" id="IPR007612">
    <property type="entry name" value="LOR"/>
</dbReference>
<dbReference type="InterPro" id="IPR038595">
    <property type="entry name" value="LOR_sf"/>
</dbReference>
<dbReference type="SUPFAM" id="SSF54518">
    <property type="entry name" value="Tubby C-terminal domain-like"/>
    <property type="match status" value="1"/>
</dbReference>
<dbReference type="OrthoDB" id="1286889at2759"/>
<evidence type="ECO:0000256" key="1">
    <source>
        <dbReference type="ARBA" id="ARBA00005437"/>
    </source>
</evidence>
<keyword evidence="3" id="KW-1185">Reference proteome</keyword>